<feature type="domain" description="Hcy-binding" evidence="9">
    <location>
        <begin position="1"/>
        <end position="291"/>
    </location>
</feature>
<reference evidence="10 11" key="1">
    <citation type="submission" date="2023-07" db="EMBL/GenBank/DDBJ databases">
        <title>Genomic Encyclopedia of Type Strains, Phase IV (KMG-IV): sequencing the most valuable type-strain genomes for metagenomic binning, comparative biology and taxonomic classification.</title>
        <authorList>
            <person name="Goeker M."/>
        </authorList>
    </citation>
    <scope>NUCLEOTIDE SEQUENCE [LARGE SCALE GENOMIC DNA]</scope>
    <source>
        <strain evidence="10 11">DSM 9768</strain>
    </source>
</reference>
<dbReference type="Pfam" id="PF02574">
    <property type="entry name" value="S-methyl_trans"/>
    <property type="match status" value="1"/>
</dbReference>
<dbReference type="Gene3D" id="3.20.20.330">
    <property type="entry name" value="Homocysteine-binding-like domain"/>
    <property type="match status" value="1"/>
</dbReference>
<dbReference type="SUPFAM" id="SSF82282">
    <property type="entry name" value="Homocysteine S-methyltransferase"/>
    <property type="match status" value="1"/>
</dbReference>
<dbReference type="Pfam" id="PF02219">
    <property type="entry name" value="MTHFR"/>
    <property type="match status" value="1"/>
</dbReference>
<dbReference type="NCBIfam" id="NF006396">
    <property type="entry name" value="PRK08645.1"/>
    <property type="match status" value="1"/>
</dbReference>
<dbReference type="InterPro" id="IPR036589">
    <property type="entry name" value="HCY_dom_sf"/>
</dbReference>
<feature type="binding site" evidence="8">
    <location>
        <position position="277"/>
    </location>
    <ligand>
        <name>Zn(2+)</name>
        <dbReference type="ChEBI" id="CHEBI:29105"/>
    </ligand>
</feature>
<dbReference type="Proteomes" id="UP001230005">
    <property type="component" value="Unassembled WGS sequence"/>
</dbReference>
<evidence type="ECO:0000313" key="11">
    <source>
        <dbReference type="Proteomes" id="UP001230005"/>
    </source>
</evidence>
<dbReference type="PANTHER" id="PTHR11103">
    <property type="entry name" value="SLR1189 PROTEIN"/>
    <property type="match status" value="1"/>
</dbReference>
<comment type="cofactor">
    <cofactor evidence="1">
        <name>FAD</name>
        <dbReference type="ChEBI" id="CHEBI:57692"/>
    </cofactor>
</comment>
<keyword evidence="11" id="KW-1185">Reference proteome</keyword>
<evidence type="ECO:0000313" key="10">
    <source>
        <dbReference type="EMBL" id="MDQ0256616.1"/>
    </source>
</evidence>
<proteinExistence type="predicted"/>
<feature type="binding site" evidence="8">
    <location>
        <position position="211"/>
    </location>
    <ligand>
        <name>Zn(2+)</name>
        <dbReference type="ChEBI" id="CHEBI:29105"/>
    </ligand>
</feature>
<keyword evidence="4" id="KW-0285">Flavoprotein</keyword>
<evidence type="ECO:0000256" key="7">
    <source>
        <dbReference type="ARBA" id="ARBA00023002"/>
    </source>
</evidence>
<organism evidence="10 11">
    <name type="scientific">Evansella vedderi</name>
    <dbReference type="NCBI Taxonomy" id="38282"/>
    <lineage>
        <taxon>Bacteria</taxon>
        <taxon>Bacillati</taxon>
        <taxon>Bacillota</taxon>
        <taxon>Bacilli</taxon>
        <taxon>Bacillales</taxon>
        <taxon>Bacillaceae</taxon>
        <taxon>Evansella</taxon>
    </lineage>
</organism>
<dbReference type="EC" id="2.1.1.10" evidence="10"/>
<comment type="pathway">
    <text evidence="2">One-carbon metabolism; tetrahydrofolate interconversion.</text>
</comment>
<evidence type="ECO:0000256" key="1">
    <source>
        <dbReference type="ARBA" id="ARBA00001974"/>
    </source>
</evidence>
<evidence type="ECO:0000256" key="4">
    <source>
        <dbReference type="ARBA" id="ARBA00022630"/>
    </source>
</evidence>
<dbReference type="Gene3D" id="3.20.20.220">
    <property type="match status" value="1"/>
</dbReference>
<dbReference type="InterPro" id="IPR003171">
    <property type="entry name" value="Mehydrof_redctse-like"/>
</dbReference>
<dbReference type="InterPro" id="IPR029041">
    <property type="entry name" value="FAD-linked_oxidoreductase-like"/>
</dbReference>
<keyword evidence="7" id="KW-0560">Oxidoreductase</keyword>
<keyword evidence="5 8" id="KW-0808">Transferase</keyword>
<keyword evidence="6" id="KW-0274">FAD</keyword>
<protein>
    <submittedName>
        <fullName evidence="10">Homocysteine S-methyltransferase</fullName>
        <ecNumber evidence="10">2.1.1.10</ecNumber>
    </submittedName>
</protein>
<sequence>MGFLEDIQKGTIIADGAMGTLLYSNGIGNCFEELNLSDPEQVKGIHVEYLEAGAQVIQTNTYGANYEKLLRYGLEDQVKAINSAAVRLAREAVREYGEKAGPVGENKYVFGTIGGNRSIPGRDIPISEIKRNFREQLYCLLLEEVDGILLETFYDLEELSTVLAIARKESTLPIVSQLSLQEVGMVQGGLSVTEAFKRLEDMGTDVVGLNCRMGPHHMIRSLEGVPLPARAYLSAYPNASLPSYNDGRFHYSSNSEYFRKSASDLWEQGVRLFGGCCGTTPEHIKAIASAVKGKDPLKEKQISPIVTKIEVEVDGEGKPSKGNVPLHELPFQRESIIVELDPPKNLITGKFLEGAKALKDAGVDAMTMADNSLASPRVCNLSMSMLVKEKVDVPSVVHLTCRDRNLIGLQSHLMGLSALGLENILAITGDPAKVGDFPGASSVYDLSSFELIQLIKQCNEGQSFTGKSLGRKTNFTVGAAFNPNVKYLDKAVERLEKKIACGADYFLTQPVFSVKQMEEIFDQTKDLKAPIYLGVMPLTSHRNAEFLHHEVPGITLTDDIRQVMERHQGDKAQSKREGIAIAKNLIDGALNYFKGIYLVTPFMNYEMTVELTEYIREKTGTNANQQLGEKRKVSDGYNII</sequence>
<evidence type="ECO:0000256" key="5">
    <source>
        <dbReference type="ARBA" id="ARBA00022679"/>
    </source>
</evidence>
<evidence type="ECO:0000256" key="6">
    <source>
        <dbReference type="ARBA" id="ARBA00022827"/>
    </source>
</evidence>
<evidence type="ECO:0000259" key="9">
    <source>
        <dbReference type="PROSITE" id="PS50970"/>
    </source>
</evidence>
<dbReference type="PANTHER" id="PTHR11103:SF18">
    <property type="entry name" value="SLR1189 PROTEIN"/>
    <property type="match status" value="1"/>
</dbReference>
<gene>
    <name evidence="10" type="ORF">J2S74_004038</name>
</gene>
<evidence type="ECO:0000256" key="8">
    <source>
        <dbReference type="PROSITE-ProRule" id="PRU00333"/>
    </source>
</evidence>
<evidence type="ECO:0000256" key="2">
    <source>
        <dbReference type="ARBA" id="ARBA00004777"/>
    </source>
</evidence>
<dbReference type="SUPFAM" id="SSF51730">
    <property type="entry name" value="FAD-linked oxidoreductase"/>
    <property type="match status" value="1"/>
</dbReference>
<dbReference type="GO" id="GO:0032259">
    <property type="term" value="P:methylation"/>
    <property type="evidence" value="ECO:0007669"/>
    <property type="project" value="UniProtKB-KW"/>
</dbReference>
<accession>A0ABU0A0W1</accession>
<feature type="binding site" evidence="8">
    <location>
        <position position="276"/>
    </location>
    <ligand>
        <name>Zn(2+)</name>
        <dbReference type="ChEBI" id="CHEBI:29105"/>
    </ligand>
</feature>
<dbReference type="InterPro" id="IPR003726">
    <property type="entry name" value="HCY_dom"/>
</dbReference>
<evidence type="ECO:0000256" key="3">
    <source>
        <dbReference type="ARBA" id="ARBA00022603"/>
    </source>
</evidence>
<keyword evidence="8" id="KW-0479">Metal-binding</keyword>
<keyword evidence="3 8" id="KW-0489">Methyltransferase</keyword>
<dbReference type="CDD" id="cd00537">
    <property type="entry name" value="MTHFR"/>
    <property type="match status" value="1"/>
</dbReference>
<dbReference type="PROSITE" id="PS50970">
    <property type="entry name" value="HCY"/>
    <property type="match status" value="1"/>
</dbReference>
<dbReference type="EMBL" id="JAUSUG010000018">
    <property type="protein sequence ID" value="MDQ0256616.1"/>
    <property type="molecule type" value="Genomic_DNA"/>
</dbReference>
<comment type="caution">
    <text evidence="10">The sequence shown here is derived from an EMBL/GenBank/DDBJ whole genome shotgun (WGS) entry which is preliminary data.</text>
</comment>
<keyword evidence="8" id="KW-0862">Zinc</keyword>
<dbReference type="RefSeq" id="WP_307329038.1">
    <property type="nucleotide sequence ID" value="NZ_JAUSUG010000018.1"/>
</dbReference>
<name>A0ABU0A0W1_9BACI</name>
<dbReference type="GO" id="GO:0008168">
    <property type="term" value="F:methyltransferase activity"/>
    <property type="evidence" value="ECO:0007669"/>
    <property type="project" value="UniProtKB-KW"/>
</dbReference>
<comment type="cofactor">
    <cofactor evidence="8">
        <name>Zn(2+)</name>
        <dbReference type="ChEBI" id="CHEBI:29105"/>
    </cofactor>
</comment>